<dbReference type="GO" id="GO:0071973">
    <property type="term" value="P:bacterial-type flagellum-dependent cell motility"/>
    <property type="evidence" value="ECO:0007669"/>
    <property type="project" value="InterPro"/>
</dbReference>
<dbReference type="GO" id="GO:0005198">
    <property type="term" value="F:structural molecule activity"/>
    <property type="evidence" value="ECO:0007669"/>
    <property type="project" value="InterPro"/>
</dbReference>
<feature type="region of interest" description="Disordered" evidence="5">
    <location>
        <begin position="169"/>
        <end position="191"/>
    </location>
</feature>
<evidence type="ECO:0000313" key="8">
    <source>
        <dbReference type="Proteomes" id="UP000320839"/>
    </source>
</evidence>
<organism evidence="7 8">
    <name type="scientific">Gimesia panareensis</name>
    <dbReference type="NCBI Taxonomy" id="2527978"/>
    <lineage>
        <taxon>Bacteria</taxon>
        <taxon>Pseudomonadati</taxon>
        <taxon>Planctomycetota</taxon>
        <taxon>Planctomycetia</taxon>
        <taxon>Planctomycetales</taxon>
        <taxon>Planctomycetaceae</taxon>
        <taxon>Gimesia</taxon>
    </lineage>
</organism>
<evidence type="ECO:0000256" key="3">
    <source>
        <dbReference type="ARBA" id="ARBA00022729"/>
    </source>
</evidence>
<evidence type="ECO:0000256" key="5">
    <source>
        <dbReference type="SAM" id="MobiDB-lite"/>
    </source>
</evidence>
<evidence type="ECO:0000256" key="4">
    <source>
        <dbReference type="ARBA" id="ARBA00023143"/>
    </source>
</evidence>
<dbReference type="GO" id="GO:0030288">
    <property type="term" value="C:outer membrane-bounded periplasmic space"/>
    <property type="evidence" value="ECO:0007669"/>
    <property type="project" value="InterPro"/>
</dbReference>
<dbReference type="AlphaFoldDB" id="A0A518FN66"/>
<feature type="signal peptide" evidence="6">
    <location>
        <begin position="1"/>
        <end position="18"/>
    </location>
</feature>
<keyword evidence="7" id="KW-0969">Cilium</keyword>
<dbReference type="PANTHER" id="PTHR30381:SF0">
    <property type="entry name" value="FLAGELLAR P-RING PROTEIN"/>
    <property type="match status" value="1"/>
</dbReference>
<keyword evidence="3 6" id="KW-0732">Signal</keyword>
<evidence type="ECO:0000256" key="6">
    <source>
        <dbReference type="SAM" id="SignalP"/>
    </source>
</evidence>
<evidence type="ECO:0000256" key="2">
    <source>
        <dbReference type="ARBA" id="ARBA00004117"/>
    </source>
</evidence>
<evidence type="ECO:0000313" key="7">
    <source>
        <dbReference type="EMBL" id="QDV17792.1"/>
    </source>
</evidence>
<dbReference type="PANTHER" id="PTHR30381">
    <property type="entry name" value="FLAGELLAR P-RING PERIPLASMIC PROTEIN FLGI"/>
    <property type="match status" value="1"/>
</dbReference>
<feature type="region of interest" description="Disordered" evidence="5">
    <location>
        <begin position="39"/>
        <end position="99"/>
    </location>
</feature>
<evidence type="ECO:0000256" key="1">
    <source>
        <dbReference type="ARBA" id="ARBA00002591"/>
    </source>
</evidence>
<gene>
    <name evidence="7" type="ORF">Pan153_24470</name>
</gene>
<dbReference type="OrthoDB" id="9786431at2"/>
<proteinExistence type="predicted"/>
<dbReference type="EMBL" id="CP036317">
    <property type="protein sequence ID" value="QDV17792.1"/>
    <property type="molecule type" value="Genomic_DNA"/>
</dbReference>
<feature type="chain" id="PRO_5022118021" evidence="6">
    <location>
        <begin position="19"/>
        <end position="592"/>
    </location>
</feature>
<dbReference type="Proteomes" id="UP000320839">
    <property type="component" value="Chromosome"/>
</dbReference>
<name>A0A518FN66_9PLAN</name>
<comment type="subcellular location">
    <subcellularLocation>
        <location evidence="2">Bacterial flagellum basal body</location>
    </subcellularLocation>
</comment>
<keyword evidence="7" id="KW-0966">Cell projection</keyword>
<dbReference type="PRINTS" id="PR01010">
    <property type="entry name" value="FLGPRINGFLGI"/>
</dbReference>
<reference evidence="7 8" key="1">
    <citation type="submission" date="2019-02" db="EMBL/GenBank/DDBJ databases">
        <title>Deep-cultivation of Planctomycetes and their phenomic and genomic characterization uncovers novel biology.</title>
        <authorList>
            <person name="Wiegand S."/>
            <person name="Jogler M."/>
            <person name="Boedeker C."/>
            <person name="Pinto D."/>
            <person name="Vollmers J."/>
            <person name="Rivas-Marin E."/>
            <person name="Kohn T."/>
            <person name="Peeters S.H."/>
            <person name="Heuer A."/>
            <person name="Rast P."/>
            <person name="Oberbeckmann S."/>
            <person name="Bunk B."/>
            <person name="Jeske O."/>
            <person name="Meyerdierks A."/>
            <person name="Storesund J.E."/>
            <person name="Kallscheuer N."/>
            <person name="Luecker S."/>
            <person name="Lage O.M."/>
            <person name="Pohl T."/>
            <person name="Merkel B.J."/>
            <person name="Hornburger P."/>
            <person name="Mueller R.-W."/>
            <person name="Bruemmer F."/>
            <person name="Labrenz M."/>
            <person name="Spormann A.M."/>
            <person name="Op den Camp H."/>
            <person name="Overmann J."/>
            <person name="Amann R."/>
            <person name="Jetten M.S.M."/>
            <person name="Mascher T."/>
            <person name="Medema M.H."/>
            <person name="Devos D.P."/>
            <person name="Kaster A.-K."/>
            <person name="Ovreas L."/>
            <person name="Rohde M."/>
            <person name="Galperin M.Y."/>
            <person name="Jogler C."/>
        </authorList>
    </citation>
    <scope>NUCLEOTIDE SEQUENCE [LARGE SCALE GENOMIC DNA]</scope>
    <source>
        <strain evidence="7 8">Pan153</strain>
    </source>
</reference>
<dbReference type="RefSeq" id="WP_145455859.1">
    <property type="nucleotide sequence ID" value="NZ_CP036317.1"/>
</dbReference>
<keyword evidence="4" id="KW-0975">Bacterial flagellum</keyword>
<protein>
    <submittedName>
        <fullName evidence="7">Flagellar basal body P-ring protein</fullName>
    </submittedName>
</protein>
<keyword evidence="7" id="KW-0282">Flagellum</keyword>
<dbReference type="InterPro" id="IPR001782">
    <property type="entry name" value="Flag_FlgI"/>
</dbReference>
<dbReference type="Pfam" id="PF02119">
    <property type="entry name" value="FlgI"/>
    <property type="match status" value="1"/>
</dbReference>
<dbReference type="GO" id="GO:0009428">
    <property type="term" value="C:bacterial-type flagellum basal body, distal rod, P ring"/>
    <property type="evidence" value="ECO:0007669"/>
    <property type="project" value="InterPro"/>
</dbReference>
<comment type="function">
    <text evidence="1">Assembles around the rod to form the L-ring and probably protects the motor/basal body from shearing forces during rotation.</text>
</comment>
<sequence precursor="true">MRYLKFSVLSGMALFAVAMFFLSQTIQGFLASDSQDQQVAGVPDLDPTLSEPAPFPDLNLDFPAGTLPESSSAEEKTEMTAPPAPKTPSSGQDPASVKLANATQSETELPAGINLLLLSKTTREQRTRLIEELLRLDADLVQQVVMNHSPQNPPQSKIKTVQQVSLTGPTTSQTVSAGYSQPGQPVQQNQSDAAVLIQKDAPTQIIASYRGATLKTLGKPLQSGKLHQKIQIVPQHANLLFSATVLSQNLVALDLPGELPPPETTPAAPAVKLSQMGEFQPVEIIKLTGEGLVVGLNGTGDRNISPDAIRALKSSIAAMKINLQAIKSPLQAGNLANVTITAYIPSQGVQPGQQIECYVNATSPDVNLSGGYLLPSAVAVQGSKLNRADALVVGPVQTDRTQNKSQGLIENGAQIRSSLTPRLVTGQGIPHLKFFLNAAVYDPSTGRQVVQQINRFLAANMVRTSKAMLQSSGLVMISLPDANPAYAQQLATQLLNVEISQQPAGNTDQPPEVIIDNASARIQTRGTVFLQPARLKFPDLMLEISPSTQTGATRLEDLLALLQQLQIPRQQQVSMLRALQQQGKINANYHEQ</sequence>
<accession>A0A518FN66</accession>